<dbReference type="InterPro" id="IPR038499">
    <property type="entry name" value="BRO1_sf"/>
</dbReference>
<sequence length="1103" mass="119789">MAQSPLISIPRKHTDDVDWTSPIRAVISQSYSESPESYAAECALLQRCRQDAVRGAGSDLTARDLLYKYFGQLELLELRFAEIKVTFPWADAFTGKLTTQTSIAYEKASVLFQIAGTHSAIAASQSRADTEGTKRAFYYFRTCAGMLTYINENFLHAPSTDLSREVVKFLASLITVQATEVFFEKCVEEKKASALVAKIAAQAAAGYTSLSEEVKDFMGKGILDRSWVSIIQVCHVVYPVHSHLIALQIKSKYFSALANHHRALADSASSQHAPALARHTLSASLAKEASRLATAFTPSSASLLGSTSSFLSAPLTSPASGTPANSNATLPPDAALSIQALTRTLASLTSTALATAQRENELIYHTPPPSQDTLAALPPLPLLESMTSLTAPIPIHEVFAQPTVQATIGPDIFARLVPLSVHESASVYSEEKAKLTRAEVERGERAELEVGKALERLAVRRGVRRYKTMLEGRNEDEAEEEGGSGIPEEVLQWRHQLLALPPPASEIPARLAELGQRREAIQQTLSTGTRALEIESRDCEAARVAHASFAQEPSAGHSREIRGELKAHGEALGEAGGADARVAALWGGVKPGVEVLTGKLEALERYLVRPPPPAAASDASLLDLQDGVGNNVLSPQEQAEEAEARDRLEVLVRDVDSQLARLEGVGREREEGLRILKEKIQSDDVSHLLLLNRRNTAVEPALFAAELEKFRPDQQRLAALLPLQQSILGELGAAWRRLQDAAAGKDSSNVVLAKWVRRWEEKQSKREAAVRRRSHVIGELRQAYEGYNEVREGLGKGLSFYKELGEIVGRLEGEVRDFVAKRTVEREGMLRRLEAAQGGPKLPAAAPARPPPPPAKPANLDSALAGLSLNGPASPPAQQHQSPHQNYPWQNSPPPLPPAQPQHQSSYGGYALPAPPSQHQQSSQYSLSTPPPNTHQQPKYQSPPPPPVQSVYQHSPQHHQVPPPPQPYQSPYQQTPPPPPPPHHSYQHQRQSSSSLGTGSFLPPPPPQPVQSSFSPPPPPSSSAPLDPYASLGMFNPGAGATPPAVPQQQQYGQQPSYQQPPRQEPYLAQGFPPPPPQQYQYGTLPPPPQQQQQGGYQYGSGY</sequence>
<dbReference type="Proteomes" id="UP000775547">
    <property type="component" value="Unassembled WGS sequence"/>
</dbReference>
<evidence type="ECO:0000313" key="8">
    <source>
        <dbReference type="EMBL" id="KAG5643523.1"/>
    </source>
</evidence>
<evidence type="ECO:0000256" key="6">
    <source>
        <dbReference type="SAM" id="MobiDB-lite"/>
    </source>
</evidence>
<feature type="compositionally biased region" description="Low complexity" evidence="6">
    <location>
        <begin position="988"/>
        <end position="1001"/>
    </location>
</feature>
<feature type="compositionally biased region" description="Pro residues" evidence="6">
    <location>
        <begin position="891"/>
        <end position="900"/>
    </location>
</feature>
<dbReference type="Pfam" id="PF13949">
    <property type="entry name" value="ALIX_LYPXL_bnd"/>
    <property type="match status" value="1"/>
</dbReference>
<feature type="compositionally biased region" description="Low complexity" evidence="6">
    <location>
        <begin position="917"/>
        <end position="928"/>
    </location>
</feature>
<evidence type="ECO:0000256" key="5">
    <source>
        <dbReference type="ARBA" id="ARBA00041284"/>
    </source>
</evidence>
<dbReference type="Gene3D" id="1.20.140.50">
    <property type="entry name" value="alix/aip1 like domains"/>
    <property type="match status" value="1"/>
</dbReference>
<name>A0A9P7G4R4_9AGAR</name>
<feature type="compositionally biased region" description="Low complexity" evidence="6">
    <location>
        <begin position="836"/>
        <end position="847"/>
    </location>
</feature>
<feature type="region of interest" description="Disordered" evidence="6">
    <location>
        <begin position="836"/>
        <end position="1103"/>
    </location>
</feature>
<dbReference type="AlphaFoldDB" id="A0A9P7G4R4"/>
<feature type="domain" description="BRO1" evidence="7">
    <location>
        <begin position="5"/>
        <end position="450"/>
    </location>
</feature>
<reference evidence="8" key="1">
    <citation type="submission" date="2020-07" db="EMBL/GenBank/DDBJ databases">
        <authorList>
            <person name="Nieuwenhuis M."/>
            <person name="Van De Peppel L.J.J."/>
        </authorList>
    </citation>
    <scope>NUCLEOTIDE SEQUENCE</scope>
    <source>
        <strain evidence="8">AP01</strain>
        <tissue evidence="8">Mycelium</tissue>
    </source>
</reference>
<keyword evidence="9" id="KW-1185">Reference proteome</keyword>
<evidence type="ECO:0000256" key="3">
    <source>
        <dbReference type="ARBA" id="ARBA00022490"/>
    </source>
</evidence>
<gene>
    <name evidence="8" type="ORF">DXG03_000715</name>
</gene>
<dbReference type="Gene3D" id="1.25.40.280">
    <property type="entry name" value="alix/aip1 like domains"/>
    <property type="match status" value="1"/>
</dbReference>
<feature type="compositionally biased region" description="Low complexity" evidence="6">
    <location>
        <begin position="876"/>
        <end position="890"/>
    </location>
</feature>
<feature type="compositionally biased region" description="Low complexity" evidence="6">
    <location>
        <begin position="1047"/>
        <end position="1071"/>
    </location>
</feature>
<keyword evidence="4" id="KW-0967">Endosome</keyword>
<dbReference type="InterPro" id="IPR025304">
    <property type="entry name" value="ALIX_V_dom"/>
</dbReference>
<dbReference type="GO" id="GO:0043328">
    <property type="term" value="P:protein transport to vacuole involved in ubiquitin-dependent protein catabolic process via the multivesicular body sorting pathway"/>
    <property type="evidence" value="ECO:0007669"/>
    <property type="project" value="TreeGrafter"/>
</dbReference>
<protein>
    <recommendedName>
        <fullName evidence="5">BRO domain-containing protein 1</fullName>
    </recommendedName>
</protein>
<evidence type="ECO:0000256" key="1">
    <source>
        <dbReference type="ARBA" id="ARBA00004177"/>
    </source>
</evidence>
<dbReference type="Pfam" id="PF03097">
    <property type="entry name" value="BRO1"/>
    <property type="match status" value="1"/>
</dbReference>
<evidence type="ECO:0000256" key="4">
    <source>
        <dbReference type="ARBA" id="ARBA00022753"/>
    </source>
</evidence>
<keyword evidence="3" id="KW-0963">Cytoplasm</keyword>
<dbReference type="PANTHER" id="PTHR23030">
    <property type="entry name" value="PCD6 INTERACTING PROTEIN-RELATED"/>
    <property type="match status" value="1"/>
</dbReference>
<dbReference type="GO" id="GO:0005768">
    <property type="term" value="C:endosome"/>
    <property type="evidence" value="ECO:0007669"/>
    <property type="project" value="UniProtKB-SubCell"/>
</dbReference>
<dbReference type="PROSITE" id="PS51180">
    <property type="entry name" value="BRO1"/>
    <property type="match status" value="1"/>
</dbReference>
<feature type="compositionally biased region" description="Low complexity" evidence="6">
    <location>
        <begin position="949"/>
        <end position="960"/>
    </location>
</feature>
<dbReference type="SMART" id="SM01041">
    <property type="entry name" value="BRO1"/>
    <property type="match status" value="1"/>
</dbReference>
<dbReference type="PRINTS" id="PR01217">
    <property type="entry name" value="PRICHEXTENSN"/>
</dbReference>
<feature type="compositionally biased region" description="Pro residues" evidence="6">
    <location>
        <begin position="1002"/>
        <end position="1022"/>
    </location>
</feature>
<comment type="subcellular location">
    <subcellularLocation>
        <location evidence="2">Cytoplasm</location>
    </subcellularLocation>
    <subcellularLocation>
        <location evidence="1">Endosome</location>
    </subcellularLocation>
</comment>
<reference evidence="8" key="2">
    <citation type="submission" date="2021-10" db="EMBL/GenBank/DDBJ databases">
        <title>Phylogenomics reveals ancestral predisposition of the termite-cultivated fungus Termitomyces towards a domesticated lifestyle.</title>
        <authorList>
            <person name="Auxier B."/>
            <person name="Grum-Grzhimaylo A."/>
            <person name="Cardenas M.E."/>
            <person name="Lodge J.D."/>
            <person name="Laessoe T."/>
            <person name="Pedersen O."/>
            <person name="Smith M.E."/>
            <person name="Kuyper T.W."/>
            <person name="Franco-Molano E.A."/>
            <person name="Baroni T.J."/>
            <person name="Aanen D.K."/>
        </authorList>
    </citation>
    <scope>NUCLEOTIDE SEQUENCE</scope>
    <source>
        <strain evidence="8">AP01</strain>
        <tissue evidence="8">Mycelium</tissue>
    </source>
</reference>
<evidence type="ECO:0000259" key="7">
    <source>
        <dbReference type="PROSITE" id="PS51180"/>
    </source>
</evidence>
<dbReference type="InterPro" id="IPR004328">
    <property type="entry name" value="BRO1_dom"/>
</dbReference>
<dbReference type="PANTHER" id="PTHR23030:SF30">
    <property type="entry name" value="TYROSINE-PROTEIN PHOSPHATASE NON-RECEPTOR TYPE 23"/>
    <property type="match status" value="1"/>
</dbReference>
<comment type="caution">
    <text evidence="8">The sequence shown here is derived from an EMBL/GenBank/DDBJ whole genome shotgun (WGS) entry which is preliminary data.</text>
</comment>
<accession>A0A9P7G4R4</accession>
<dbReference type="OrthoDB" id="2141925at2759"/>
<feature type="compositionally biased region" description="Pro residues" evidence="6">
    <location>
        <begin position="961"/>
        <end position="983"/>
    </location>
</feature>
<dbReference type="EMBL" id="JABCKV010000108">
    <property type="protein sequence ID" value="KAG5643523.1"/>
    <property type="molecule type" value="Genomic_DNA"/>
</dbReference>
<evidence type="ECO:0000313" key="9">
    <source>
        <dbReference type="Proteomes" id="UP000775547"/>
    </source>
</evidence>
<organism evidence="8 9">
    <name type="scientific">Asterophora parasitica</name>
    <dbReference type="NCBI Taxonomy" id="117018"/>
    <lineage>
        <taxon>Eukaryota</taxon>
        <taxon>Fungi</taxon>
        <taxon>Dikarya</taxon>
        <taxon>Basidiomycota</taxon>
        <taxon>Agaricomycotina</taxon>
        <taxon>Agaricomycetes</taxon>
        <taxon>Agaricomycetidae</taxon>
        <taxon>Agaricales</taxon>
        <taxon>Tricholomatineae</taxon>
        <taxon>Lyophyllaceae</taxon>
        <taxon>Asterophora</taxon>
    </lineage>
</organism>
<evidence type="ECO:0000256" key="2">
    <source>
        <dbReference type="ARBA" id="ARBA00004496"/>
    </source>
</evidence>
<proteinExistence type="predicted"/>
<dbReference type="Gene3D" id="1.20.120.560">
    <property type="entry name" value="alix/aip1 in complex with the ypdl late domain"/>
    <property type="match status" value="1"/>
</dbReference>